<keyword evidence="4" id="KW-1185">Reference proteome</keyword>
<evidence type="ECO:0000256" key="2">
    <source>
        <dbReference type="SAM" id="Phobius"/>
    </source>
</evidence>
<accession>A0A2V1HQ09</accession>
<feature type="compositionally biased region" description="Low complexity" evidence="1">
    <location>
        <begin position="165"/>
        <end position="197"/>
    </location>
</feature>
<feature type="region of interest" description="Disordered" evidence="1">
    <location>
        <begin position="165"/>
        <end position="210"/>
    </location>
</feature>
<dbReference type="Proteomes" id="UP000244893">
    <property type="component" value="Unassembled WGS sequence"/>
</dbReference>
<dbReference type="RefSeq" id="WP_116757197.1">
    <property type="nucleotide sequence ID" value="NZ_JBHUEX010000001.1"/>
</dbReference>
<dbReference type="AlphaFoldDB" id="A0A2V1HQ09"/>
<name>A0A2V1HQ09_9MICO</name>
<evidence type="ECO:0000313" key="4">
    <source>
        <dbReference type="Proteomes" id="UP000244893"/>
    </source>
</evidence>
<feature type="transmembrane region" description="Helical" evidence="2">
    <location>
        <begin position="41"/>
        <end position="65"/>
    </location>
</feature>
<protein>
    <recommendedName>
        <fullName evidence="5">Cell division protein FtsL</fullName>
    </recommendedName>
</protein>
<evidence type="ECO:0000256" key="1">
    <source>
        <dbReference type="SAM" id="MobiDB-lite"/>
    </source>
</evidence>
<evidence type="ECO:0000313" key="3">
    <source>
        <dbReference type="EMBL" id="PVZ94686.1"/>
    </source>
</evidence>
<organism evidence="3 4">
    <name type="scientific">Amnibacterium flavum</name>
    <dbReference type="NCBI Taxonomy" id="2173173"/>
    <lineage>
        <taxon>Bacteria</taxon>
        <taxon>Bacillati</taxon>
        <taxon>Actinomycetota</taxon>
        <taxon>Actinomycetes</taxon>
        <taxon>Micrococcales</taxon>
        <taxon>Microbacteriaceae</taxon>
        <taxon>Amnibacterium</taxon>
    </lineage>
</organism>
<sequence length="210" mass="21242">MSNLATATLPIQPLRIPRRTAPEPSIEVVANRSQRRARPKVAYAIVVVASLGGLMLSQLALSIALSDGAYTIDRLEVTQKEQARAVQLLGEDLGRLSSPQNLAVNAEALGMVQNANPVWLRMSDGAVIGSPTAAAGGAGVLGTAGSKVANQLLAGVPLVTQLPPAETAETAPTASVAPEASTGATPGAATGETTDAPLASDGRVPAPTTR</sequence>
<keyword evidence="2" id="KW-0472">Membrane</keyword>
<keyword evidence="2" id="KW-1133">Transmembrane helix</keyword>
<comment type="caution">
    <text evidence="3">The sequence shown here is derived from an EMBL/GenBank/DDBJ whole genome shotgun (WGS) entry which is preliminary data.</text>
</comment>
<dbReference type="EMBL" id="QEOP01000002">
    <property type="protein sequence ID" value="PVZ94686.1"/>
    <property type="molecule type" value="Genomic_DNA"/>
</dbReference>
<proteinExistence type="predicted"/>
<dbReference type="OrthoDB" id="4792842at2"/>
<keyword evidence="2" id="KW-0812">Transmembrane</keyword>
<reference evidence="3 4" key="1">
    <citation type="submission" date="2018-05" db="EMBL/GenBank/DDBJ databases">
        <title>Amnibacterium sp. M8JJ-5, whole genome shotgun sequence.</title>
        <authorList>
            <person name="Tuo L."/>
        </authorList>
    </citation>
    <scope>NUCLEOTIDE SEQUENCE [LARGE SCALE GENOMIC DNA]</scope>
    <source>
        <strain evidence="3 4">M8JJ-5</strain>
    </source>
</reference>
<gene>
    <name evidence="3" type="ORF">DDQ50_13445</name>
</gene>
<evidence type="ECO:0008006" key="5">
    <source>
        <dbReference type="Google" id="ProtNLM"/>
    </source>
</evidence>